<proteinExistence type="inferred from homology"/>
<keyword evidence="1 2" id="KW-0874">Quinone</keyword>
<organism evidence="5 6">
    <name type="scientific">Candidatus Obscuribacter phosphatis</name>
    <dbReference type="NCBI Taxonomy" id="1906157"/>
    <lineage>
        <taxon>Bacteria</taxon>
        <taxon>Bacillati</taxon>
        <taxon>Candidatus Melainabacteria</taxon>
        <taxon>Candidatus Obscuribacterales</taxon>
        <taxon>Candidatus Obscuribacteraceae</taxon>
        <taxon>Candidatus Obscuribacter</taxon>
    </lineage>
</organism>
<accession>A0A8J7P6B3</accession>
<comment type="caution">
    <text evidence="5">The sequence shown here is derived from an EMBL/GenBank/DDBJ whole genome shotgun (WGS) entry which is preliminary data.</text>
</comment>
<dbReference type="InterPro" id="IPR001135">
    <property type="entry name" value="NADH_Q_OxRdtase_suD"/>
</dbReference>
<keyword evidence="2" id="KW-1003">Cell membrane</keyword>
<dbReference type="Proteomes" id="UP000664277">
    <property type="component" value="Unassembled WGS sequence"/>
</dbReference>
<sequence>MATELVKTEDFRTEDLRTDEMIINMGPQHPATHGVLRLILTLDGEKVKHVEPILGHLHRAQEWQGQNRTWFQYQALIDRVDYLSGMFTSWAMARSCEQLDGVTVPPRAEYLRVLVAEMNRISSHLLWLGTYLIDLGAMFGFPFYPFREREKLLDLFEEISGQRMMFNYIRIGGVHRDPKAEWFQKVRKFTEEFPQRVDEYEAIVTENPIFLKRTKGVGILKQSVAKDYGVTGPCIRCSGIPLDLRRTKPYSVYPELKFDVITYDKEGDTWDRYMARILEMRQSNEIIKQCLDMIPAGEIMGKKQMAGMRIKAGEGFAAVESPRGIIGCYVTSTGGEKPFRFRWRNPSFCNLSVLSELLVGSPIADIMAIFGSIDVILPDVDR</sequence>
<evidence type="ECO:0000313" key="6">
    <source>
        <dbReference type="Proteomes" id="UP000664277"/>
    </source>
</evidence>
<dbReference type="PANTHER" id="PTHR11993">
    <property type="entry name" value="NADH-UBIQUINONE OXIDOREDUCTASE 49 KDA SUBUNIT"/>
    <property type="match status" value="1"/>
</dbReference>
<dbReference type="SUPFAM" id="SSF56762">
    <property type="entry name" value="HydB/Nqo4-like"/>
    <property type="match status" value="1"/>
</dbReference>
<gene>
    <name evidence="2" type="primary">nuoD</name>
    <name evidence="5" type="ORF">J0M35_00890</name>
</gene>
<keyword evidence="2" id="KW-0520">NAD</keyword>
<keyword evidence="3" id="KW-0812">Transmembrane</keyword>
<keyword evidence="2" id="KW-0813">Transport</keyword>
<dbReference type="GO" id="GO:0050136">
    <property type="term" value="F:NADH dehydrogenase (quinone) (non-electrogenic) activity"/>
    <property type="evidence" value="ECO:0007669"/>
    <property type="project" value="UniProtKB-UniRule"/>
</dbReference>
<dbReference type="GO" id="GO:0051287">
    <property type="term" value="F:NAD binding"/>
    <property type="evidence" value="ECO:0007669"/>
    <property type="project" value="InterPro"/>
</dbReference>
<dbReference type="Pfam" id="PF00346">
    <property type="entry name" value="Complex1_49kDa"/>
    <property type="match status" value="1"/>
</dbReference>
<dbReference type="InterPro" id="IPR022885">
    <property type="entry name" value="NDH1_su_D/H"/>
</dbReference>
<comment type="similarity">
    <text evidence="2">Belongs to the complex I 49 kDa subunit family.</text>
</comment>
<evidence type="ECO:0000313" key="5">
    <source>
        <dbReference type="EMBL" id="MBN8658889.1"/>
    </source>
</evidence>
<dbReference type="InterPro" id="IPR029014">
    <property type="entry name" value="NiFe-Hase_large"/>
</dbReference>
<keyword evidence="2" id="KW-1278">Translocase</keyword>
<evidence type="ECO:0000256" key="3">
    <source>
        <dbReference type="SAM" id="Phobius"/>
    </source>
</evidence>
<evidence type="ECO:0000256" key="2">
    <source>
        <dbReference type="HAMAP-Rule" id="MF_01358"/>
    </source>
</evidence>
<keyword evidence="5" id="KW-0560">Oxidoreductase</keyword>
<protein>
    <recommendedName>
        <fullName evidence="2">NADH-quinone oxidoreductase subunit D</fullName>
        <ecNumber evidence="2">7.1.1.-</ecNumber>
    </recommendedName>
    <alternativeName>
        <fullName evidence="2">NADH dehydrogenase I subunit D</fullName>
    </alternativeName>
    <alternativeName>
        <fullName evidence="2">NDH-1 subunit D</fullName>
    </alternativeName>
</protein>
<comment type="function">
    <text evidence="2">NDH-1 shuttles electrons from NADH, via FMN and iron-sulfur (Fe-S) centers, to quinones in the respiratory chain. The immediate electron acceptor for the enzyme in this species is believed to be ubiquinone. Couples the redox reaction to proton translocation (for every two electrons transferred, four hydrogen ions are translocated across the cytoplasmic membrane), and thus conserves the redox energy in a proton gradient.</text>
</comment>
<dbReference type="EMBL" id="JAFLCK010000001">
    <property type="protein sequence ID" value="MBN8658889.1"/>
    <property type="molecule type" value="Genomic_DNA"/>
</dbReference>
<keyword evidence="3" id="KW-1133">Transmembrane helix</keyword>
<dbReference type="GO" id="GO:0005886">
    <property type="term" value="C:plasma membrane"/>
    <property type="evidence" value="ECO:0007669"/>
    <property type="project" value="UniProtKB-SubCell"/>
</dbReference>
<feature type="domain" description="NADH-quinone oxidoreductase subunit D" evidence="4">
    <location>
        <begin position="134"/>
        <end position="304"/>
    </location>
</feature>
<dbReference type="PANTHER" id="PTHR11993:SF10">
    <property type="entry name" value="NADH DEHYDROGENASE [UBIQUINONE] IRON-SULFUR PROTEIN 2, MITOCHONDRIAL"/>
    <property type="match status" value="1"/>
</dbReference>
<comment type="subcellular location">
    <subcellularLocation>
        <location evidence="2">Cell membrane</location>
        <topology evidence="2">Peripheral membrane protein</topology>
        <orientation evidence="2">Cytoplasmic side</orientation>
    </subcellularLocation>
</comment>
<keyword evidence="2 3" id="KW-0472">Membrane</keyword>
<dbReference type="Gene3D" id="1.10.645.10">
    <property type="entry name" value="Cytochrome-c3 Hydrogenase, chain B"/>
    <property type="match status" value="1"/>
</dbReference>
<dbReference type="EC" id="7.1.1.-" evidence="2"/>
<evidence type="ECO:0000259" key="4">
    <source>
        <dbReference type="Pfam" id="PF00346"/>
    </source>
</evidence>
<name>A0A8J7P6B3_9BACT</name>
<dbReference type="HAMAP" id="MF_01358">
    <property type="entry name" value="NDH1_NuoD"/>
    <property type="match status" value="1"/>
</dbReference>
<reference evidence="5" key="1">
    <citation type="submission" date="2021-02" db="EMBL/GenBank/DDBJ databases">
        <title>Genome-Resolved Metagenomics of a Microbial Community Performing Photosynthetic Biological Nutrient Removal.</title>
        <authorList>
            <person name="Mcdaniel E.A."/>
        </authorList>
    </citation>
    <scope>NUCLEOTIDE SEQUENCE</scope>
    <source>
        <strain evidence="5">UWPOB_OBS1</strain>
    </source>
</reference>
<comment type="catalytic activity">
    <reaction evidence="2">
        <text>a quinone + NADH + 5 H(+)(in) = a quinol + NAD(+) + 4 H(+)(out)</text>
        <dbReference type="Rhea" id="RHEA:57888"/>
        <dbReference type="ChEBI" id="CHEBI:15378"/>
        <dbReference type="ChEBI" id="CHEBI:24646"/>
        <dbReference type="ChEBI" id="CHEBI:57540"/>
        <dbReference type="ChEBI" id="CHEBI:57945"/>
        <dbReference type="ChEBI" id="CHEBI:132124"/>
    </reaction>
</comment>
<evidence type="ECO:0000256" key="1">
    <source>
        <dbReference type="ARBA" id="ARBA00022719"/>
    </source>
</evidence>
<comment type="subunit">
    <text evidence="2">NDH-1 is composed of 14 different subunits. Subunits NuoB, C, D, E, F, and G constitute the peripheral sector of the complex.</text>
</comment>
<dbReference type="AlphaFoldDB" id="A0A8J7P6B3"/>
<dbReference type="GO" id="GO:0048038">
    <property type="term" value="F:quinone binding"/>
    <property type="evidence" value="ECO:0007669"/>
    <property type="project" value="UniProtKB-KW"/>
</dbReference>
<keyword evidence="2" id="KW-0830">Ubiquinone</keyword>
<feature type="transmembrane region" description="Helical" evidence="3">
    <location>
        <begin position="125"/>
        <end position="144"/>
    </location>
</feature>